<evidence type="ECO:0000313" key="6">
    <source>
        <dbReference type="Proteomes" id="UP000463939"/>
    </source>
</evidence>
<dbReference type="Gene3D" id="1.10.10.10">
    <property type="entry name" value="Winged helix-like DNA-binding domain superfamily/Winged helix DNA-binding domain"/>
    <property type="match status" value="1"/>
</dbReference>
<dbReference type="SUPFAM" id="SSF75516">
    <property type="entry name" value="Pheromone-binding domain of LuxR-like quorum-sensing transcription factors"/>
    <property type="match status" value="1"/>
</dbReference>
<dbReference type="PROSITE" id="PS50043">
    <property type="entry name" value="HTH_LUXR_2"/>
    <property type="match status" value="1"/>
</dbReference>
<dbReference type="RefSeq" id="WP_162084401.1">
    <property type="nucleotide sequence ID" value="NZ_AP021881.1"/>
</dbReference>
<evidence type="ECO:0000256" key="1">
    <source>
        <dbReference type="ARBA" id="ARBA00023015"/>
    </source>
</evidence>
<dbReference type="InterPro" id="IPR016032">
    <property type="entry name" value="Sig_transdc_resp-reg_C-effctor"/>
</dbReference>
<evidence type="ECO:0000256" key="2">
    <source>
        <dbReference type="ARBA" id="ARBA00023125"/>
    </source>
</evidence>
<keyword evidence="3" id="KW-0804">Transcription</keyword>
<dbReference type="InterPro" id="IPR005143">
    <property type="entry name" value="TF_LuxR_autoind-bd_dom"/>
</dbReference>
<gene>
    <name evidence="5" type="primary">solR_1</name>
    <name evidence="5" type="ORF">SFSGTM_11790</name>
</gene>
<dbReference type="InterPro" id="IPR036693">
    <property type="entry name" value="TF_LuxR_autoind-bd_dom_sf"/>
</dbReference>
<dbReference type="KEGG" id="sniv:SFSGTM_11790"/>
<dbReference type="CDD" id="cd06170">
    <property type="entry name" value="LuxR_C_like"/>
    <property type="match status" value="1"/>
</dbReference>
<evidence type="ECO:0000259" key="4">
    <source>
        <dbReference type="PROSITE" id="PS50043"/>
    </source>
</evidence>
<keyword evidence="1" id="KW-0805">Transcription regulation</keyword>
<dbReference type="EMBL" id="AP021881">
    <property type="protein sequence ID" value="BBP00471.1"/>
    <property type="molecule type" value="Genomic_DNA"/>
</dbReference>
<evidence type="ECO:0000313" key="5">
    <source>
        <dbReference type="EMBL" id="BBP00471.1"/>
    </source>
</evidence>
<reference evidence="6" key="1">
    <citation type="submission" date="2019-11" db="EMBL/GenBank/DDBJ databases">
        <title>Isolation and characterization of a novel species in the genus Sulfuriferula.</title>
        <authorList>
            <person name="Mochizuki J."/>
            <person name="Kojima H."/>
            <person name="Fukui M."/>
        </authorList>
    </citation>
    <scope>NUCLEOTIDE SEQUENCE [LARGE SCALE GENOMIC DNA]</scope>
    <source>
        <strain evidence="6">SGTM</strain>
    </source>
</reference>
<dbReference type="AlphaFoldDB" id="A0A809RNT5"/>
<protein>
    <submittedName>
        <fullName evidence="5">LuxR family transcriptional regulator</fullName>
    </submittedName>
</protein>
<accession>A0A809RNT5</accession>
<proteinExistence type="predicted"/>
<dbReference type="PROSITE" id="PS00622">
    <property type="entry name" value="HTH_LUXR_1"/>
    <property type="match status" value="1"/>
</dbReference>
<dbReference type="InterPro" id="IPR036388">
    <property type="entry name" value="WH-like_DNA-bd_sf"/>
</dbReference>
<organism evidence="5 6">
    <name type="scientific">Sulfuriferula nivalis</name>
    <dbReference type="NCBI Taxonomy" id="2675298"/>
    <lineage>
        <taxon>Bacteria</taxon>
        <taxon>Pseudomonadati</taxon>
        <taxon>Pseudomonadota</taxon>
        <taxon>Betaproteobacteria</taxon>
        <taxon>Nitrosomonadales</taxon>
        <taxon>Sulfuricellaceae</taxon>
        <taxon>Sulfuriferula</taxon>
    </lineage>
</organism>
<dbReference type="PANTHER" id="PTHR44688">
    <property type="entry name" value="DNA-BINDING TRANSCRIPTIONAL ACTIVATOR DEVR_DOSR"/>
    <property type="match status" value="1"/>
</dbReference>
<dbReference type="Pfam" id="PF00196">
    <property type="entry name" value="GerE"/>
    <property type="match status" value="1"/>
</dbReference>
<dbReference type="GO" id="GO:0006355">
    <property type="term" value="P:regulation of DNA-templated transcription"/>
    <property type="evidence" value="ECO:0007669"/>
    <property type="project" value="InterPro"/>
</dbReference>
<dbReference type="PANTHER" id="PTHR44688:SF16">
    <property type="entry name" value="DNA-BINDING TRANSCRIPTIONAL ACTIVATOR DEVR_DOSR"/>
    <property type="match status" value="1"/>
</dbReference>
<dbReference type="SMART" id="SM00421">
    <property type="entry name" value="HTH_LUXR"/>
    <property type="match status" value="1"/>
</dbReference>
<name>A0A809RNT5_9PROT</name>
<feature type="domain" description="HTH luxR-type" evidence="4">
    <location>
        <begin position="169"/>
        <end position="234"/>
    </location>
</feature>
<dbReference type="PRINTS" id="PR00038">
    <property type="entry name" value="HTHLUXR"/>
</dbReference>
<keyword evidence="2" id="KW-0238">DNA-binding</keyword>
<dbReference type="Gene3D" id="3.30.450.80">
    <property type="entry name" value="Transcription factor LuxR-like, autoinducer-binding domain"/>
    <property type="match status" value="1"/>
</dbReference>
<dbReference type="SUPFAM" id="SSF46894">
    <property type="entry name" value="C-terminal effector domain of the bipartite response regulators"/>
    <property type="match status" value="1"/>
</dbReference>
<evidence type="ECO:0000256" key="3">
    <source>
        <dbReference type="ARBA" id="ARBA00023163"/>
    </source>
</evidence>
<dbReference type="Pfam" id="PF03472">
    <property type="entry name" value="Autoind_bind"/>
    <property type="match status" value="1"/>
</dbReference>
<dbReference type="Proteomes" id="UP000463939">
    <property type="component" value="Chromosome"/>
</dbReference>
<dbReference type="InterPro" id="IPR000792">
    <property type="entry name" value="Tscrpt_reg_LuxR_C"/>
</dbReference>
<sequence>MITWQEDKIHALLSIKCEHELFKMVTSFARDLGFDHCAYGVRMPIPLTRPKVAMFSNYPLVWQKQYEEHNYIATDPTVQRGMHSTLPFIWSEDLFSTTHELWEEARSFGLEVGWAQSSRDINGVRGLLSLARADTLISDDEIQVNGCKMSWLAQLAHMTMAQRLTPKMLPESLVQLTPREIEVLKWTGDGKTSNEISYILNISERTVNFHINNTITKLNTPNKTTAVIRAAMLGLLT</sequence>
<keyword evidence="6" id="KW-1185">Reference proteome</keyword>
<dbReference type="GO" id="GO:0003677">
    <property type="term" value="F:DNA binding"/>
    <property type="evidence" value="ECO:0007669"/>
    <property type="project" value="UniProtKB-KW"/>
</dbReference>